<protein>
    <recommendedName>
        <fullName evidence="4">Nucleoporin NUP37</fullName>
    </recommendedName>
</protein>
<dbReference type="OrthoDB" id="5323870at2759"/>
<proteinExistence type="predicted"/>
<evidence type="ECO:0008006" key="4">
    <source>
        <dbReference type="Google" id="ProtNLM"/>
    </source>
</evidence>
<feature type="region of interest" description="Disordered" evidence="1">
    <location>
        <begin position="432"/>
        <end position="465"/>
    </location>
</feature>
<feature type="region of interest" description="Disordered" evidence="1">
    <location>
        <begin position="66"/>
        <end position="114"/>
    </location>
</feature>
<dbReference type="InterPro" id="IPR015943">
    <property type="entry name" value="WD40/YVTN_repeat-like_dom_sf"/>
</dbReference>
<sequence length="652" mass="71300">MAAGFPHPRVTRNPQNTQLSYELPHRIHNTKVYPLPSPNGSTIILQGSENGVKIIWRGGRPFKLQQGIPPKAVKTNGSSKAVISLDSDEDEAPKPPFEDKPEFEDDEQEIDPRRPYPNILQTLDLQFGTDILHLSLLPSAILKADGAPWRGIDPLKQKIVFAVACADNTIRLITLPLTPPSPLSKGRDDFRLNPAIANVGNGKWGETMVILTGHKKISDGISMTVDFEGKQTSTKDDSNSSTETQIIIASHSKEITGLFKLWRIPLPIPSSSAMVPPFQSIYMPSPAVCISFNPALSEHHSSHLLVADNLGACRIYNYKLLVNPSEDPEGIIAEQGSWLISLYPGFKNIKADSYASQKRTCSGFGRKTIVDAKWVCGGKAVLVLLNDGEWGVWDMNGVGPGAKRGVLGQQTIKGGARSDFNLAGYVEGATRSNSRTSGLPQITQSKFAPMTPGTRKTTDLFSNRVHPTGPMRGSISVLEIPSASSQLAYEESILFWLGESFTLIPSLSKYWSANPRRGQSSANIFNTSPGSRPIKLEYVNLLGERCTGIEQAPKSSFSPQTRTEISTDIFITGEHRFTILIGGKPVMPKQNRNAFALQLVQREDEDAVMTVDRMIDVGSGELDVNDIGRALARMENSERSSGDLLFGAKGRW</sequence>
<accession>A0A8A3P7X6</accession>
<dbReference type="EMBL" id="CP063406">
    <property type="protein sequence ID" value="QSZ32001.1"/>
    <property type="molecule type" value="Genomic_DNA"/>
</dbReference>
<keyword evidence="3" id="KW-1185">Reference proteome</keyword>
<feature type="compositionally biased region" description="Polar residues" evidence="1">
    <location>
        <begin position="432"/>
        <end position="446"/>
    </location>
</feature>
<dbReference type="Gene3D" id="2.130.10.10">
    <property type="entry name" value="YVTN repeat-like/Quinoprotein amine dehydrogenase"/>
    <property type="match status" value="1"/>
</dbReference>
<dbReference type="SUPFAM" id="SSF50978">
    <property type="entry name" value="WD40 repeat-like"/>
    <property type="match status" value="1"/>
</dbReference>
<organism evidence="2 3">
    <name type="scientific">Monilinia vaccinii-corymbosi</name>
    <dbReference type="NCBI Taxonomy" id="61207"/>
    <lineage>
        <taxon>Eukaryota</taxon>
        <taxon>Fungi</taxon>
        <taxon>Dikarya</taxon>
        <taxon>Ascomycota</taxon>
        <taxon>Pezizomycotina</taxon>
        <taxon>Leotiomycetes</taxon>
        <taxon>Helotiales</taxon>
        <taxon>Sclerotiniaceae</taxon>
        <taxon>Monilinia</taxon>
    </lineage>
</organism>
<gene>
    <name evidence="2" type="ORF">DSL72_001570</name>
</gene>
<dbReference type="InterPro" id="IPR036322">
    <property type="entry name" value="WD40_repeat_dom_sf"/>
</dbReference>
<evidence type="ECO:0000313" key="2">
    <source>
        <dbReference type="EMBL" id="QSZ32001.1"/>
    </source>
</evidence>
<evidence type="ECO:0000313" key="3">
    <source>
        <dbReference type="Proteomes" id="UP000672032"/>
    </source>
</evidence>
<name>A0A8A3P7X6_9HELO</name>
<dbReference type="Proteomes" id="UP000672032">
    <property type="component" value="Chromosome 2"/>
</dbReference>
<dbReference type="AlphaFoldDB" id="A0A8A3P7X6"/>
<reference evidence="2" key="1">
    <citation type="submission" date="2020-10" db="EMBL/GenBank/DDBJ databases">
        <title>Genome Sequence of Monilinia vaccinii-corymbosi Sheds Light on Mummy Berry Disease Infection of Blueberry and Mating Type.</title>
        <authorList>
            <person name="Yow A.G."/>
            <person name="Zhang Y."/>
            <person name="Bansal K."/>
            <person name="Eacker S.M."/>
            <person name="Sullivan S."/>
            <person name="Liachko I."/>
            <person name="Cubeta M.A."/>
            <person name="Rollins J.A."/>
            <person name="Ashrafi H."/>
        </authorList>
    </citation>
    <scope>NUCLEOTIDE SEQUENCE</scope>
    <source>
        <strain evidence="2">RL-1</strain>
    </source>
</reference>
<evidence type="ECO:0000256" key="1">
    <source>
        <dbReference type="SAM" id="MobiDB-lite"/>
    </source>
</evidence>